<evidence type="ECO:0000256" key="4">
    <source>
        <dbReference type="PROSITE-ProRule" id="PRU00335"/>
    </source>
</evidence>
<sequence length="191" mass="20830">MKRPRGRPPRAEAAVSRDDMVVAALDLLDNDGADALTMRALAKRLGINPMTIHHHFGGRDGLIGAMSDAVYAQVKAVENATPVDRIGELLKAYHGQVLRHPALTMLIFSRPTVFPQQAERITNEISTLLAEVGLPGDRTALWRDILVDFTHGSALAIAMSARGLDCDPEEDQDFTMALTELLTGLIRAPDR</sequence>
<evidence type="ECO:0000256" key="2">
    <source>
        <dbReference type="ARBA" id="ARBA00023125"/>
    </source>
</evidence>
<gene>
    <name evidence="6" type="ORF">GCM10011534_00210</name>
</gene>
<dbReference type="GO" id="GO:0003700">
    <property type="term" value="F:DNA-binding transcription factor activity"/>
    <property type="evidence" value="ECO:0007669"/>
    <property type="project" value="TreeGrafter"/>
</dbReference>
<protein>
    <recommendedName>
        <fullName evidence="5">HTH tetR-type domain-containing protein</fullName>
    </recommendedName>
</protein>
<evidence type="ECO:0000256" key="1">
    <source>
        <dbReference type="ARBA" id="ARBA00023015"/>
    </source>
</evidence>
<feature type="DNA-binding region" description="H-T-H motif" evidence="4">
    <location>
        <begin position="37"/>
        <end position="56"/>
    </location>
</feature>
<dbReference type="Pfam" id="PF00440">
    <property type="entry name" value="TetR_N"/>
    <property type="match status" value="1"/>
</dbReference>
<keyword evidence="3" id="KW-0804">Transcription</keyword>
<reference evidence="6" key="1">
    <citation type="journal article" date="2014" name="Int. J. Syst. Evol. Microbiol.">
        <title>Complete genome sequence of Corynebacterium casei LMG S-19264T (=DSM 44701T), isolated from a smear-ripened cheese.</title>
        <authorList>
            <consortium name="US DOE Joint Genome Institute (JGI-PGF)"/>
            <person name="Walter F."/>
            <person name="Albersmeier A."/>
            <person name="Kalinowski J."/>
            <person name="Ruckert C."/>
        </authorList>
    </citation>
    <scope>NUCLEOTIDE SEQUENCE</scope>
    <source>
        <strain evidence="6">CGMCC 1.6293</strain>
    </source>
</reference>
<dbReference type="InterPro" id="IPR050109">
    <property type="entry name" value="HTH-type_TetR-like_transc_reg"/>
</dbReference>
<dbReference type="GO" id="GO:0000976">
    <property type="term" value="F:transcription cis-regulatory region binding"/>
    <property type="evidence" value="ECO:0007669"/>
    <property type="project" value="TreeGrafter"/>
</dbReference>
<comment type="caution">
    <text evidence="6">The sequence shown here is derived from an EMBL/GenBank/DDBJ whole genome shotgun (WGS) entry which is preliminary data.</text>
</comment>
<dbReference type="PANTHER" id="PTHR30055">
    <property type="entry name" value="HTH-TYPE TRANSCRIPTIONAL REGULATOR RUTR"/>
    <property type="match status" value="1"/>
</dbReference>
<evidence type="ECO:0000313" key="7">
    <source>
        <dbReference type="Proteomes" id="UP000649829"/>
    </source>
</evidence>
<dbReference type="AlphaFoldDB" id="A0A917SJ27"/>
<evidence type="ECO:0000256" key="3">
    <source>
        <dbReference type="ARBA" id="ARBA00023163"/>
    </source>
</evidence>
<dbReference type="PANTHER" id="PTHR30055:SF234">
    <property type="entry name" value="HTH-TYPE TRANSCRIPTIONAL REGULATOR BETI"/>
    <property type="match status" value="1"/>
</dbReference>
<dbReference type="InterPro" id="IPR036271">
    <property type="entry name" value="Tet_transcr_reg_TetR-rel_C_sf"/>
</dbReference>
<reference evidence="6" key="2">
    <citation type="submission" date="2020-09" db="EMBL/GenBank/DDBJ databases">
        <authorList>
            <person name="Sun Q."/>
            <person name="Zhou Y."/>
        </authorList>
    </citation>
    <scope>NUCLEOTIDE SEQUENCE</scope>
    <source>
        <strain evidence="6">CGMCC 1.6293</strain>
    </source>
</reference>
<keyword evidence="2 4" id="KW-0238">DNA-binding</keyword>
<dbReference type="InterPro" id="IPR009057">
    <property type="entry name" value="Homeodomain-like_sf"/>
</dbReference>
<accession>A0A917SJ27</accession>
<name>A0A917SJ27_9RHOB</name>
<dbReference type="Proteomes" id="UP000649829">
    <property type="component" value="Unassembled WGS sequence"/>
</dbReference>
<evidence type="ECO:0000313" key="6">
    <source>
        <dbReference type="EMBL" id="GGL82138.1"/>
    </source>
</evidence>
<dbReference type="InterPro" id="IPR001647">
    <property type="entry name" value="HTH_TetR"/>
</dbReference>
<proteinExistence type="predicted"/>
<dbReference type="SUPFAM" id="SSF48498">
    <property type="entry name" value="Tetracyclin repressor-like, C-terminal domain"/>
    <property type="match status" value="1"/>
</dbReference>
<evidence type="ECO:0000259" key="5">
    <source>
        <dbReference type="PROSITE" id="PS50977"/>
    </source>
</evidence>
<dbReference type="Gene3D" id="1.10.357.10">
    <property type="entry name" value="Tetracycline Repressor, domain 2"/>
    <property type="match status" value="1"/>
</dbReference>
<organism evidence="6 7">
    <name type="scientific">Pseudooceanicola nanhaiensis</name>
    <dbReference type="NCBI Taxonomy" id="375761"/>
    <lineage>
        <taxon>Bacteria</taxon>
        <taxon>Pseudomonadati</taxon>
        <taxon>Pseudomonadota</taxon>
        <taxon>Alphaproteobacteria</taxon>
        <taxon>Rhodobacterales</taxon>
        <taxon>Paracoccaceae</taxon>
        <taxon>Pseudooceanicola</taxon>
    </lineage>
</organism>
<dbReference type="SUPFAM" id="SSF46689">
    <property type="entry name" value="Homeodomain-like"/>
    <property type="match status" value="1"/>
</dbReference>
<keyword evidence="1" id="KW-0805">Transcription regulation</keyword>
<keyword evidence="7" id="KW-1185">Reference proteome</keyword>
<feature type="domain" description="HTH tetR-type" evidence="5">
    <location>
        <begin position="14"/>
        <end position="74"/>
    </location>
</feature>
<dbReference type="EMBL" id="BMLF01000001">
    <property type="protein sequence ID" value="GGL82138.1"/>
    <property type="molecule type" value="Genomic_DNA"/>
</dbReference>
<dbReference type="PROSITE" id="PS50977">
    <property type="entry name" value="HTH_TETR_2"/>
    <property type="match status" value="1"/>
</dbReference>